<dbReference type="GO" id="GO:0004146">
    <property type="term" value="F:dihydrofolate reductase activity"/>
    <property type="evidence" value="ECO:0007669"/>
    <property type="project" value="UniProtKB-EC"/>
</dbReference>
<proteinExistence type="inferred from homology"/>
<dbReference type="GO" id="GO:0046452">
    <property type="term" value="P:dihydrofolate metabolic process"/>
    <property type="evidence" value="ECO:0007669"/>
    <property type="project" value="TreeGrafter"/>
</dbReference>
<dbReference type="GO" id="GO:0006730">
    <property type="term" value="P:one-carbon metabolic process"/>
    <property type="evidence" value="ECO:0007669"/>
    <property type="project" value="UniProtKB-KW"/>
</dbReference>
<keyword evidence="4" id="KW-0554">One-carbon metabolism</keyword>
<evidence type="ECO:0000256" key="5">
    <source>
        <dbReference type="ARBA" id="ARBA00022857"/>
    </source>
</evidence>
<dbReference type="PROSITE" id="PS51330">
    <property type="entry name" value="DHFR_2"/>
    <property type="match status" value="1"/>
</dbReference>
<evidence type="ECO:0000256" key="6">
    <source>
        <dbReference type="ARBA" id="ARBA00023002"/>
    </source>
</evidence>
<name>A0AAD9CYY6_PAPLA</name>
<dbReference type="EMBL" id="JAODAN010000010">
    <property type="protein sequence ID" value="KAK1921696.1"/>
    <property type="molecule type" value="Genomic_DNA"/>
</dbReference>
<evidence type="ECO:0000313" key="9">
    <source>
        <dbReference type="EMBL" id="KAK1921696.1"/>
    </source>
</evidence>
<dbReference type="InterPro" id="IPR012259">
    <property type="entry name" value="DHFR"/>
</dbReference>
<accession>A0AAD9CYY6</accession>
<keyword evidence="6" id="KW-0560">Oxidoreductase</keyword>
<dbReference type="AlphaFoldDB" id="A0AAD9CYY6"/>
<evidence type="ECO:0000256" key="2">
    <source>
        <dbReference type="ARBA" id="ARBA00012856"/>
    </source>
</evidence>
<comment type="caution">
    <text evidence="9">The sequence shown here is derived from an EMBL/GenBank/DDBJ whole genome shotgun (WGS) entry which is preliminary data.</text>
</comment>
<evidence type="ECO:0000256" key="4">
    <source>
        <dbReference type="ARBA" id="ARBA00022563"/>
    </source>
</evidence>
<dbReference type="Proteomes" id="UP001182556">
    <property type="component" value="Unassembled WGS sequence"/>
</dbReference>
<protein>
    <recommendedName>
        <fullName evidence="3">Dihydrofolate reductase</fullName>
        <ecNumber evidence="2">1.5.1.3</ecNumber>
    </recommendedName>
</protein>
<dbReference type="PANTHER" id="PTHR48069:SF3">
    <property type="entry name" value="DIHYDROFOLATE REDUCTASE"/>
    <property type="match status" value="1"/>
</dbReference>
<keyword evidence="5" id="KW-0521">NADP</keyword>
<gene>
    <name evidence="9" type="ORF">DB88DRAFT_498916</name>
</gene>
<dbReference type="EC" id="1.5.1.3" evidence="2"/>
<dbReference type="SUPFAM" id="SSF53597">
    <property type="entry name" value="Dihydrofolate reductase-like"/>
    <property type="match status" value="1"/>
</dbReference>
<evidence type="ECO:0000256" key="1">
    <source>
        <dbReference type="ARBA" id="ARBA00004903"/>
    </source>
</evidence>
<dbReference type="PROSITE" id="PS00075">
    <property type="entry name" value="DHFR_1"/>
    <property type="match status" value="1"/>
</dbReference>
<organism evidence="9 10">
    <name type="scientific">Papiliotrema laurentii</name>
    <name type="common">Cryptococcus laurentii</name>
    <dbReference type="NCBI Taxonomy" id="5418"/>
    <lineage>
        <taxon>Eukaryota</taxon>
        <taxon>Fungi</taxon>
        <taxon>Dikarya</taxon>
        <taxon>Basidiomycota</taxon>
        <taxon>Agaricomycotina</taxon>
        <taxon>Tremellomycetes</taxon>
        <taxon>Tremellales</taxon>
        <taxon>Rhynchogastremaceae</taxon>
        <taxon>Papiliotrema</taxon>
    </lineage>
</organism>
<comment type="similarity">
    <text evidence="7">Belongs to the dihydrofolate reductase family.</text>
</comment>
<dbReference type="CDD" id="cd00209">
    <property type="entry name" value="DHFR"/>
    <property type="match status" value="1"/>
</dbReference>
<evidence type="ECO:0000256" key="7">
    <source>
        <dbReference type="RuleBase" id="RU004474"/>
    </source>
</evidence>
<dbReference type="PRINTS" id="PR00070">
    <property type="entry name" value="DHFR"/>
</dbReference>
<evidence type="ECO:0000313" key="10">
    <source>
        <dbReference type="Proteomes" id="UP001182556"/>
    </source>
</evidence>
<dbReference type="GO" id="GO:0046654">
    <property type="term" value="P:tetrahydrofolate biosynthetic process"/>
    <property type="evidence" value="ECO:0007669"/>
    <property type="project" value="InterPro"/>
</dbReference>
<keyword evidence="10" id="KW-1185">Reference proteome</keyword>
<evidence type="ECO:0000256" key="3">
    <source>
        <dbReference type="ARBA" id="ARBA00018886"/>
    </source>
</evidence>
<dbReference type="GO" id="GO:0050661">
    <property type="term" value="F:NADP binding"/>
    <property type="evidence" value="ECO:0007669"/>
    <property type="project" value="InterPro"/>
</dbReference>
<dbReference type="GO" id="GO:0046655">
    <property type="term" value="P:folic acid metabolic process"/>
    <property type="evidence" value="ECO:0007669"/>
    <property type="project" value="TreeGrafter"/>
</dbReference>
<dbReference type="InterPro" id="IPR001796">
    <property type="entry name" value="DHFR_dom"/>
</dbReference>
<dbReference type="Gene3D" id="3.40.430.10">
    <property type="entry name" value="Dihydrofolate Reductase, subunit A"/>
    <property type="match status" value="1"/>
</dbReference>
<feature type="domain" description="DHFR" evidence="8">
    <location>
        <begin position="6"/>
        <end position="195"/>
    </location>
</feature>
<dbReference type="InterPro" id="IPR017925">
    <property type="entry name" value="DHFR_CS"/>
</dbReference>
<dbReference type="GO" id="GO:0005739">
    <property type="term" value="C:mitochondrion"/>
    <property type="evidence" value="ECO:0007669"/>
    <property type="project" value="TreeGrafter"/>
</dbReference>
<sequence length="196" mass="22206">MPANTSVTAIVAATLSNGIGLNGTLPWRLPNEMKYFARVTTGESSSDDKRNAVIMGRKTWESIPPKFRPLKDRRNLVISRQGVQLHDEPLTSSHSSLDDALAALERDKVHRAFLIGGAQLYNLALQASPPLVDRVLLTRVTTDFECDTFLHDFSTQTDLWRLASHEELSEWVGWPVAQGDIEEKGVRYRYEMWVRR</sequence>
<comment type="pathway">
    <text evidence="1">Cofactor biosynthesis; tetrahydrofolate biosynthesis; 5,6,7,8-tetrahydrofolate from 7,8-dihydrofolate: step 1/1.</text>
</comment>
<reference evidence="9" key="1">
    <citation type="submission" date="2023-02" db="EMBL/GenBank/DDBJ databases">
        <title>Identification and recombinant expression of a fungal hydrolase from Papiliotrema laurentii that hydrolyzes apple cutin and clears colloidal polyester polyurethane.</title>
        <authorList>
            <consortium name="DOE Joint Genome Institute"/>
            <person name="Roman V.A."/>
            <person name="Bojanowski C."/>
            <person name="Crable B.R."/>
            <person name="Wagner D.N."/>
            <person name="Hung C.S."/>
            <person name="Nadeau L.J."/>
            <person name="Schratz L."/>
            <person name="Haridas S."/>
            <person name="Pangilinan J."/>
            <person name="Lipzen A."/>
            <person name="Na H."/>
            <person name="Yan M."/>
            <person name="Ng V."/>
            <person name="Grigoriev I.V."/>
            <person name="Spatafora J.W."/>
            <person name="Barlow D."/>
            <person name="Biffinger J."/>
            <person name="Kelley-Loughnane N."/>
            <person name="Varaljay V.A."/>
            <person name="Crookes-Goodson W.J."/>
        </authorList>
    </citation>
    <scope>NUCLEOTIDE SEQUENCE</scope>
    <source>
        <strain evidence="9">5307AH</strain>
    </source>
</reference>
<dbReference type="Pfam" id="PF00186">
    <property type="entry name" value="DHFR_1"/>
    <property type="match status" value="1"/>
</dbReference>
<evidence type="ECO:0000259" key="8">
    <source>
        <dbReference type="PROSITE" id="PS51330"/>
    </source>
</evidence>
<dbReference type="PANTHER" id="PTHR48069">
    <property type="entry name" value="DIHYDROFOLATE REDUCTASE"/>
    <property type="match status" value="1"/>
</dbReference>
<dbReference type="InterPro" id="IPR024072">
    <property type="entry name" value="DHFR-like_dom_sf"/>
</dbReference>